<keyword evidence="2" id="KW-1185">Reference proteome</keyword>
<proteinExistence type="predicted"/>
<reference evidence="1" key="1">
    <citation type="submission" date="2021-09" db="EMBL/GenBank/DDBJ databases">
        <authorList>
            <person name="Martin H S."/>
        </authorList>
    </citation>
    <scope>NUCLEOTIDE SEQUENCE</scope>
</reference>
<organism evidence="1 2">
    <name type="scientific">Danaus chrysippus</name>
    <name type="common">African queen</name>
    <dbReference type="NCBI Taxonomy" id="151541"/>
    <lineage>
        <taxon>Eukaryota</taxon>
        <taxon>Metazoa</taxon>
        <taxon>Ecdysozoa</taxon>
        <taxon>Arthropoda</taxon>
        <taxon>Hexapoda</taxon>
        <taxon>Insecta</taxon>
        <taxon>Pterygota</taxon>
        <taxon>Neoptera</taxon>
        <taxon>Endopterygota</taxon>
        <taxon>Lepidoptera</taxon>
        <taxon>Glossata</taxon>
        <taxon>Ditrysia</taxon>
        <taxon>Papilionoidea</taxon>
        <taxon>Nymphalidae</taxon>
        <taxon>Danainae</taxon>
        <taxon>Danaini</taxon>
        <taxon>Danaina</taxon>
        <taxon>Danaus</taxon>
        <taxon>Anosia</taxon>
    </lineage>
</organism>
<accession>A0A8J2R837</accession>
<name>A0A8J2R837_9NEOP</name>
<dbReference type="Proteomes" id="UP000789524">
    <property type="component" value="Unassembled WGS sequence"/>
</dbReference>
<sequence>MIGVASVAGIISRNDRYSSIGGIQFINPFLSSQNNKRNTNKDNQAIASGYIEMRPGSVTASSSTSIDNGSHKQTPWSTFNPMPWPINPYIHARDLARQRNIEEWLHRDIFENLAPNMQMNNGWMYPTFDPFINY</sequence>
<dbReference type="EMBL" id="CAKASE010000080">
    <property type="protein sequence ID" value="CAG9581066.1"/>
    <property type="molecule type" value="Genomic_DNA"/>
</dbReference>
<evidence type="ECO:0000313" key="2">
    <source>
        <dbReference type="Proteomes" id="UP000789524"/>
    </source>
</evidence>
<comment type="caution">
    <text evidence="1">The sequence shown here is derived from an EMBL/GenBank/DDBJ whole genome shotgun (WGS) entry which is preliminary data.</text>
</comment>
<evidence type="ECO:0000313" key="1">
    <source>
        <dbReference type="EMBL" id="CAG9581066.1"/>
    </source>
</evidence>
<gene>
    <name evidence="1" type="ORF">DCHRY22_LOCUS13746</name>
</gene>
<protein>
    <submittedName>
        <fullName evidence="1">(African queen) hypothetical protein</fullName>
    </submittedName>
</protein>
<dbReference type="OrthoDB" id="7278110at2759"/>
<dbReference type="AlphaFoldDB" id="A0A8J2R837"/>